<name>A0A0E9PNI6_ANGAN</name>
<organism evidence="2">
    <name type="scientific">Anguilla anguilla</name>
    <name type="common">European freshwater eel</name>
    <name type="synonym">Muraena anguilla</name>
    <dbReference type="NCBI Taxonomy" id="7936"/>
    <lineage>
        <taxon>Eukaryota</taxon>
        <taxon>Metazoa</taxon>
        <taxon>Chordata</taxon>
        <taxon>Craniata</taxon>
        <taxon>Vertebrata</taxon>
        <taxon>Euteleostomi</taxon>
        <taxon>Actinopterygii</taxon>
        <taxon>Neopterygii</taxon>
        <taxon>Teleostei</taxon>
        <taxon>Anguilliformes</taxon>
        <taxon>Anguillidae</taxon>
        <taxon>Anguilla</taxon>
    </lineage>
</organism>
<evidence type="ECO:0000256" key="1">
    <source>
        <dbReference type="SAM" id="Phobius"/>
    </source>
</evidence>
<keyword evidence="1" id="KW-0472">Membrane</keyword>
<dbReference type="EMBL" id="GBXM01102366">
    <property type="protein sequence ID" value="JAH06211.1"/>
    <property type="molecule type" value="Transcribed_RNA"/>
</dbReference>
<dbReference type="AlphaFoldDB" id="A0A0E9PNI6"/>
<accession>A0A0E9PNI6</accession>
<feature type="transmembrane region" description="Helical" evidence="1">
    <location>
        <begin position="18"/>
        <end position="39"/>
    </location>
</feature>
<keyword evidence="1" id="KW-1133">Transmembrane helix</keyword>
<proteinExistence type="predicted"/>
<keyword evidence="1" id="KW-0812">Transmembrane</keyword>
<reference evidence="2" key="1">
    <citation type="submission" date="2014-11" db="EMBL/GenBank/DDBJ databases">
        <authorList>
            <person name="Amaro Gonzalez C."/>
        </authorList>
    </citation>
    <scope>NUCLEOTIDE SEQUENCE</scope>
</reference>
<sequence length="61" mass="7115">MNFPLFFVPLNCFINDSFILEIMLLIFCFLLTMLSSVMFDAFQDSLFKNCFYAALPCLVKL</sequence>
<evidence type="ECO:0000313" key="2">
    <source>
        <dbReference type="EMBL" id="JAH06211.1"/>
    </source>
</evidence>
<protein>
    <submittedName>
        <fullName evidence="2">Uncharacterized protein</fullName>
    </submittedName>
</protein>
<reference evidence="2" key="2">
    <citation type="journal article" date="2015" name="Fish Shellfish Immunol.">
        <title>Early steps in the European eel (Anguilla anguilla)-Vibrio vulnificus interaction in the gills: Role of the RtxA13 toxin.</title>
        <authorList>
            <person name="Callol A."/>
            <person name="Pajuelo D."/>
            <person name="Ebbesson L."/>
            <person name="Teles M."/>
            <person name="MacKenzie S."/>
            <person name="Amaro C."/>
        </authorList>
    </citation>
    <scope>NUCLEOTIDE SEQUENCE</scope>
</reference>